<sequence>MSFYHSEKTILIKFYFKRTQRARFRAVFVVNETDHKKSPSPTQFSASILEKVVKMETIF</sequence>
<name>N1TVG2_9LEPT</name>
<dbReference type="AlphaFoldDB" id="N1TVG2"/>
<protein>
    <submittedName>
        <fullName evidence="1">Uncharacterized protein</fullName>
    </submittedName>
</protein>
<evidence type="ECO:0000313" key="2">
    <source>
        <dbReference type="Proteomes" id="UP000012249"/>
    </source>
</evidence>
<dbReference type="EMBL" id="AHMI02000309">
    <property type="protein sequence ID" value="EMY12268.1"/>
    <property type="molecule type" value="Genomic_DNA"/>
</dbReference>
<comment type="caution">
    <text evidence="1">The sequence shown here is derived from an EMBL/GenBank/DDBJ whole genome shotgun (WGS) entry which is preliminary data.</text>
</comment>
<reference evidence="1 2" key="1">
    <citation type="submission" date="2013-02" db="EMBL/GenBank/DDBJ databases">
        <authorList>
            <person name="Harkins D.M."/>
            <person name="Durkin A.S."/>
            <person name="Brinkac L.M."/>
            <person name="Haft D.H."/>
            <person name="Selengut J.D."/>
            <person name="Sanka R."/>
            <person name="DePew J."/>
            <person name="Purushe J."/>
            <person name="Haake D.A."/>
            <person name="Matsunaga J."/>
            <person name="Vinetz J.M."/>
            <person name="Sutton G.G."/>
            <person name="Nierman W.C."/>
            <person name="Fouts D.E."/>
        </authorList>
    </citation>
    <scope>NUCLEOTIDE SEQUENCE [LARGE SCALE GENOMIC DNA]</scope>
    <source>
        <strain evidence="1 2">Ecochallenge</strain>
    </source>
</reference>
<gene>
    <name evidence="1" type="ORF">LEP1GSC043_3630</name>
</gene>
<proteinExistence type="predicted"/>
<accession>N1TVG2</accession>
<evidence type="ECO:0000313" key="1">
    <source>
        <dbReference type="EMBL" id="EMY12268.1"/>
    </source>
</evidence>
<organism evidence="1 2">
    <name type="scientific">Leptospira weilii str. Ecochallenge</name>
    <dbReference type="NCBI Taxonomy" id="1049986"/>
    <lineage>
        <taxon>Bacteria</taxon>
        <taxon>Pseudomonadati</taxon>
        <taxon>Spirochaetota</taxon>
        <taxon>Spirochaetia</taxon>
        <taxon>Leptospirales</taxon>
        <taxon>Leptospiraceae</taxon>
        <taxon>Leptospira</taxon>
    </lineage>
</organism>
<dbReference type="Proteomes" id="UP000012249">
    <property type="component" value="Unassembled WGS sequence"/>
</dbReference>